<comment type="caution">
    <text evidence="1">The sequence shown here is derived from an EMBL/GenBank/DDBJ whole genome shotgun (WGS) entry which is preliminary data.</text>
</comment>
<evidence type="ECO:0000313" key="1">
    <source>
        <dbReference type="EMBL" id="MBF6298688.1"/>
    </source>
</evidence>
<protein>
    <submittedName>
        <fullName evidence="1">Nitroreductase family deazaflavin-dependent oxidoreductase</fullName>
    </submittedName>
</protein>
<reference evidence="1 2" key="1">
    <citation type="submission" date="2020-10" db="EMBL/GenBank/DDBJ databases">
        <title>Identification of Nocardia species via Next-generation sequencing and recognition of intraspecies genetic diversity.</title>
        <authorList>
            <person name="Li P."/>
            <person name="Li P."/>
            <person name="Lu B."/>
        </authorList>
    </citation>
    <scope>NUCLEOTIDE SEQUENCE [LARGE SCALE GENOMIC DNA]</scope>
    <source>
        <strain evidence="1 2">BJ06-0157</strain>
    </source>
</reference>
<dbReference type="Pfam" id="PF04075">
    <property type="entry name" value="F420H2_quin_red"/>
    <property type="match status" value="1"/>
</dbReference>
<dbReference type="Proteomes" id="UP000702209">
    <property type="component" value="Unassembled WGS sequence"/>
</dbReference>
<accession>A0ABS0CPW9</accession>
<dbReference type="SUPFAM" id="SSF50475">
    <property type="entry name" value="FMN-binding split barrel"/>
    <property type="match status" value="1"/>
</dbReference>
<keyword evidence="2" id="KW-1185">Reference proteome</keyword>
<organism evidence="1 2">
    <name type="scientific">Nocardia amamiensis</name>
    <dbReference type="NCBI Taxonomy" id="404578"/>
    <lineage>
        <taxon>Bacteria</taxon>
        <taxon>Bacillati</taxon>
        <taxon>Actinomycetota</taxon>
        <taxon>Actinomycetes</taxon>
        <taxon>Mycobacteriales</taxon>
        <taxon>Nocardiaceae</taxon>
        <taxon>Nocardia</taxon>
    </lineage>
</organism>
<name>A0ABS0CPW9_9NOCA</name>
<dbReference type="Gene3D" id="2.30.110.10">
    <property type="entry name" value="Electron Transport, Fmn-binding Protein, Chain A"/>
    <property type="match status" value="1"/>
</dbReference>
<proteinExistence type="predicted"/>
<dbReference type="EMBL" id="JADLQX010000009">
    <property type="protein sequence ID" value="MBF6298688.1"/>
    <property type="molecule type" value="Genomic_DNA"/>
</dbReference>
<dbReference type="RefSeq" id="WP_195129985.1">
    <property type="nucleotide sequence ID" value="NZ_JADLQX010000009.1"/>
</dbReference>
<dbReference type="InterPro" id="IPR012349">
    <property type="entry name" value="Split_barrel_FMN-bd"/>
</dbReference>
<evidence type="ECO:0000313" key="2">
    <source>
        <dbReference type="Proteomes" id="UP000702209"/>
    </source>
</evidence>
<sequence>MTSVGARLLRTKWFVRAPILAFRARLGFLFGGRLLLLEHTGRTSGRLRYVVLETVARPSRDRVVIAAGFGSQAQWFRNLVADPRCHVSIAARHRVPASARVLPPDEAANVLDGYRRDHPKAYRNLGRIIEEATGSAIDKVPLVELALRS</sequence>
<dbReference type="NCBIfam" id="TIGR00026">
    <property type="entry name" value="hi_GC_TIGR00026"/>
    <property type="match status" value="1"/>
</dbReference>
<gene>
    <name evidence="1" type="ORF">IU459_14220</name>
</gene>
<dbReference type="InterPro" id="IPR004378">
    <property type="entry name" value="F420H2_quin_Rdtase"/>
</dbReference>